<dbReference type="Proteomes" id="UP001172155">
    <property type="component" value="Unassembled WGS sequence"/>
</dbReference>
<evidence type="ECO:0000313" key="1">
    <source>
        <dbReference type="EMBL" id="KAK0745515.1"/>
    </source>
</evidence>
<dbReference type="Gene3D" id="3.30.559.10">
    <property type="entry name" value="Chloramphenicol acetyltransferase-like domain"/>
    <property type="match status" value="2"/>
</dbReference>
<keyword evidence="2" id="KW-1185">Reference proteome</keyword>
<reference evidence="1" key="1">
    <citation type="submission" date="2023-06" db="EMBL/GenBank/DDBJ databases">
        <title>Genome-scale phylogeny and comparative genomics of the fungal order Sordariales.</title>
        <authorList>
            <consortium name="Lawrence Berkeley National Laboratory"/>
            <person name="Hensen N."/>
            <person name="Bonometti L."/>
            <person name="Westerberg I."/>
            <person name="Brannstrom I.O."/>
            <person name="Guillou S."/>
            <person name="Cros-Aarteil S."/>
            <person name="Calhoun S."/>
            <person name="Haridas S."/>
            <person name="Kuo A."/>
            <person name="Mondo S."/>
            <person name="Pangilinan J."/>
            <person name="Riley R."/>
            <person name="LaButti K."/>
            <person name="Andreopoulos B."/>
            <person name="Lipzen A."/>
            <person name="Chen C."/>
            <person name="Yanf M."/>
            <person name="Daum C."/>
            <person name="Ng V."/>
            <person name="Clum A."/>
            <person name="Steindorff A."/>
            <person name="Ohm R."/>
            <person name="Martin F."/>
            <person name="Silar P."/>
            <person name="Natvig D."/>
            <person name="Lalanne C."/>
            <person name="Gautier V."/>
            <person name="Ament-velasquez S.L."/>
            <person name="Kruys A."/>
            <person name="Hutchinson M.I."/>
            <person name="Powell A.J."/>
            <person name="Barry K."/>
            <person name="Miller A.N."/>
            <person name="Grigoriev I.V."/>
            <person name="Debuchy R."/>
            <person name="Gladieux P."/>
            <person name="Thoren M.H."/>
            <person name="Johannesson H."/>
        </authorList>
    </citation>
    <scope>NUCLEOTIDE SEQUENCE</scope>
    <source>
        <strain evidence="1">SMH3187-1</strain>
    </source>
</reference>
<dbReference type="InterPro" id="IPR023213">
    <property type="entry name" value="CAT-like_dom_sf"/>
</dbReference>
<accession>A0AA40K4F6</accession>
<comment type="caution">
    <text evidence="1">The sequence shown here is derived from an EMBL/GenBank/DDBJ whole genome shotgun (WGS) entry which is preliminary data.</text>
</comment>
<protein>
    <submittedName>
        <fullName evidence="1">Uncharacterized protein</fullName>
    </submittedName>
</protein>
<sequence length="472" mass="53315">MEVIPVLPLDRLIFFRNIRTRTFFIVDDQLNRHALRESLAHLIRDHWRKLGARIANSQDKDGQLVYHLPEVFPDDYELFRWSENHNPGSIDRIEIASILKTASSEGVATLLPSLDDFDSVFRPSGWPFHLQDAPNAPMLFVHLSIFADATVIAISHPHVLGDQMGLMNIVKAWLGMLEGNPPPPMIGYMEDTLPGKKPFDEYPNSEVTKKGRMRIKSRLENVGTGLGFIPELALNPREDKRILFLPVSLVRSLRDRQSKELAGGNNGLPGLTNADIITAIMTKLSRLNTGNHMLSVSQTVNLRGRIPQLSSPDQRAAYVHNGLVYATSRFPFQQSLTLGDIALMNRQAILRTLDPNLIDTLMAVAREVTRRSQKMHICEPLEKSYHVSNWSPAWRGLDFSKALDAGAKEARGDKRLRLLVLGQGKESKFPYRFGATIMCKTDEGYWVDWAASRKTMKAVKMYLAKDPMLEEL</sequence>
<organism evidence="1 2">
    <name type="scientific">Schizothecium vesticola</name>
    <dbReference type="NCBI Taxonomy" id="314040"/>
    <lineage>
        <taxon>Eukaryota</taxon>
        <taxon>Fungi</taxon>
        <taxon>Dikarya</taxon>
        <taxon>Ascomycota</taxon>
        <taxon>Pezizomycotina</taxon>
        <taxon>Sordariomycetes</taxon>
        <taxon>Sordariomycetidae</taxon>
        <taxon>Sordariales</taxon>
        <taxon>Schizotheciaceae</taxon>
        <taxon>Schizothecium</taxon>
    </lineage>
</organism>
<dbReference type="AlphaFoldDB" id="A0AA40K4F6"/>
<name>A0AA40K4F6_9PEZI</name>
<evidence type="ECO:0000313" key="2">
    <source>
        <dbReference type="Proteomes" id="UP001172155"/>
    </source>
</evidence>
<dbReference type="SUPFAM" id="SSF52777">
    <property type="entry name" value="CoA-dependent acyltransferases"/>
    <property type="match status" value="1"/>
</dbReference>
<dbReference type="EMBL" id="JAUKUD010000004">
    <property type="protein sequence ID" value="KAK0745515.1"/>
    <property type="molecule type" value="Genomic_DNA"/>
</dbReference>
<proteinExistence type="predicted"/>
<gene>
    <name evidence="1" type="ORF">B0T18DRAFT_409623</name>
</gene>